<dbReference type="GeneID" id="66895881"/>
<dbReference type="KEGG" id="rpa:TX73_024540"/>
<accession>A0AAE9Y2W2</accession>
<dbReference type="AlphaFoldDB" id="A0AAE9Y2W2"/>
<name>A0AAE9Y2W2_RHOPA</name>
<dbReference type="EMBL" id="CP116810">
    <property type="protein sequence ID" value="WCL94928.1"/>
    <property type="molecule type" value="Genomic_DNA"/>
</dbReference>
<dbReference type="Proteomes" id="UP000001426">
    <property type="component" value="Chromosome"/>
</dbReference>
<keyword evidence="2" id="KW-1185">Reference proteome</keyword>
<proteinExistence type="predicted"/>
<dbReference type="RefSeq" id="WP_146090452.1">
    <property type="nucleotide sequence ID" value="NZ_CP116810.1"/>
</dbReference>
<gene>
    <name evidence="1" type="ORF">TX73_024540</name>
</gene>
<organism evidence="1 2">
    <name type="scientific">Rhodopseudomonas palustris (strain ATCC BAA-98 / CGA009)</name>
    <dbReference type="NCBI Taxonomy" id="258594"/>
    <lineage>
        <taxon>Bacteria</taxon>
        <taxon>Pseudomonadati</taxon>
        <taxon>Pseudomonadota</taxon>
        <taxon>Alphaproteobacteria</taxon>
        <taxon>Hyphomicrobiales</taxon>
        <taxon>Nitrobacteraceae</taxon>
        <taxon>Rhodopseudomonas</taxon>
    </lineage>
</organism>
<reference evidence="1 2" key="1">
    <citation type="journal article" date="2004" name="Nat. Biotechnol.">
        <title>Complete genome sequence of the metabolically versatile photosynthetic bacterium Rhodopseudomonas palustris.</title>
        <authorList>
            <person name="Larimer F.W."/>
            <person name="Chain P."/>
            <person name="Hauser L."/>
            <person name="Lamerdin J."/>
            <person name="Malfatti S."/>
            <person name="Do L."/>
            <person name="Land M.L."/>
            <person name="Pelletier D.A."/>
            <person name="Beatty J.T."/>
            <person name="Lang A.S."/>
            <person name="Tabita F.R."/>
            <person name="Gibson J.L."/>
            <person name="Hanson T.E."/>
            <person name="Bobst C."/>
            <person name="Torres J.L."/>
            <person name="Peres C."/>
            <person name="Harrison F.H."/>
            <person name="Gibson J."/>
            <person name="Harwood C.S."/>
        </authorList>
    </citation>
    <scope>NUCLEOTIDE SEQUENCE [LARGE SCALE GENOMIC DNA]</scope>
    <source>
        <strain evidence="2">ATCC BAA-98 / CGA009</strain>
    </source>
</reference>
<evidence type="ECO:0000313" key="1">
    <source>
        <dbReference type="EMBL" id="WCL94928.1"/>
    </source>
</evidence>
<sequence length="99" mass="11197">MAGLLVELGEDLVLLRSEVATLRETLRRRRVALKNFYWLQPRDYHGRWAIAAGGSKDFSAAKRRPEADCDLQYSKDTMICNLVKTPLCWAQAMGDTVPA</sequence>
<evidence type="ECO:0000313" key="2">
    <source>
        <dbReference type="Proteomes" id="UP000001426"/>
    </source>
</evidence>
<protein>
    <submittedName>
        <fullName evidence="1">Uncharacterized protein</fullName>
    </submittedName>
</protein>